<proteinExistence type="predicted"/>
<protein>
    <recommendedName>
        <fullName evidence="3">Glycosyltransferase</fullName>
    </recommendedName>
</protein>
<name>A0A917FNI0_9GAMM</name>
<dbReference type="RefSeq" id="WP_188449185.1">
    <property type="nucleotide sequence ID" value="NZ_BMFO01000002.1"/>
</dbReference>
<gene>
    <name evidence="1" type="ORF">GCM10010960_13660</name>
</gene>
<sequence>MASILFTWEIGEGSGHIAPYLAVIRELEARGHQVSFACKYISRAFPLFAGTRVRYLQAPYVQSAPAEQAAPIDSFAKILNNCGYSNVPQLAGMIRAWLNLFELVKPDLIVADYSPTAVLASRESGIPRLQIGNGFFQVPTQGRIPTLAELQGMRHDDPNIFGFQNRILSHINAALELNGMAKVGLFQETQQAERKLFTTFKELDHYPAREPVEYIGPLNAVRGVEPEWPDGGGAKVFAYLKPFPTLGQLFMQLNQKQLRTLIYPDGIPEKLMREHASATLKFVDKPLDMPRIGETADFAIHNGNHGTTCELMLAGLPSLVLPLHAEQAIMGRHLQLMGAGLSYVEKTADQFHQGLSALSRDAGYRQAAEAFAGKYRDFDRQQPVRTVLAAIEELLV</sequence>
<comment type="caution">
    <text evidence="1">The sequence shown here is derived from an EMBL/GenBank/DDBJ whole genome shotgun (WGS) entry which is preliminary data.</text>
</comment>
<organism evidence="1 2">
    <name type="scientific">Arenimonas maotaiensis</name>
    <dbReference type="NCBI Taxonomy" id="1446479"/>
    <lineage>
        <taxon>Bacteria</taxon>
        <taxon>Pseudomonadati</taxon>
        <taxon>Pseudomonadota</taxon>
        <taxon>Gammaproteobacteria</taxon>
        <taxon>Lysobacterales</taxon>
        <taxon>Lysobacteraceae</taxon>
        <taxon>Arenimonas</taxon>
    </lineage>
</organism>
<dbReference type="PANTHER" id="PTHR21015">
    <property type="entry name" value="UDP-N-ACETYLGLUCOSAMINE--N-ACETYLMURAMYL-(PENTAPEPTIDE) PYROPHOSPHORYL-UNDECAPRENOL N-ACETYLGLUCOSAMINE TRANSFERASE 1"/>
    <property type="match status" value="1"/>
</dbReference>
<reference evidence="1" key="1">
    <citation type="journal article" date="2014" name="Int. J. Syst. Evol. Microbiol.">
        <title>Complete genome sequence of Corynebacterium casei LMG S-19264T (=DSM 44701T), isolated from a smear-ripened cheese.</title>
        <authorList>
            <consortium name="US DOE Joint Genome Institute (JGI-PGF)"/>
            <person name="Walter F."/>
            <person name="Albersmeier A."/>
            <person name="Kalinowski J."/>
            <person name="Ruckert C."/>
        </authorList>
    </citation>
    <scope>NUCLEOTIDE SEQUENCE</scope>
    <source>
        <strain evidence="1">CGMCC 1.12726</strain>
    </source>
</reference>
<evidence type="ECO:0000313" key="1">
    <source>
        <dbReference type="EMBL" id="GGF93014.1"/>
    </source>
</evidence>
<reference evidence="1" key="2">
    <citation type="submission" date="2020-09" db="EMBL/GenBank/DDBJ databases">
        <authorList>
            <person name="Sun Q."/>
            <person name="Zhou Y."/>
        </authorList>
    </citation>
    <scope>NUCLEOTIDE SEQUENCE</scope>
    <source>
        <strain evidence="1">CGMCC 1.12726</strain>
    </source>
</reference>
<evidence type="ECO:0008006" key="3">
    <source>
        <dbReference type="Google" id="ProtNLM"/>
    </source>
</evidence>
<dbReference type="EMBL" id="BMFO01000002">
    <property type="protein sequence ID" value="GGF93014.1"/>
    <property type="molecule type" value="Genomic_DNA"/>
</dbReference>
<keyword evidence="2" id="KW-1185">Reference proteome</keyword>
<dbReference type="Gene3D" id="3.40.50.2000">
    <property type="entry name" value="Glycogen Phosphorylase B"/>
    <property type="match status" value="2"/>
</dbReference>
<dbReference type="Proteomes" id="UP000632858">
    <property type="component" value="Unassembled WGS sequence"/>
</dbReference>
<dbReference type="SUPFAM" id="SSF53756">
    <property type="entry name" value="UDP-Glycosyltransferase/glycogen phosphorylase"/>
    <property type="match status" value="1"/>
</dbReference>
<accession>A0A917FNI0</accession>
<dbReference type="AlphaFoldDB" id="A0A917FNI0"/>
<dbReference type="PANTHER" id="PTHR21015:SF22">
    <property type="entry name" value="GLYCOSYLTRANSFERASE"/>
    <property type="match status" value="1"/>
</dbReference>
<evidence type="ECO:0000313" key="2">
    <source>
        <dbReference type="Proteomes" id="UP000632858"/>
    </source>
</evidence>
<dbReference type="GO" id="GO:0016757">
    <property type="term" value="F:glycosyltransferase activity"/>
    <property type="evidence" value="ECO:0007669"/>
    <property type="project" value="TreeGrafter"/>
</dbReference>